<dbReference type="HAMAP" id="MF_01978">
    <property type="entry name" value="Phosphofructokinase_II_B2"/>
    <property type="match status" value="1"/>
</dbReference>
<evidence type="ECO:0000256" key="2">
    <source>
        <dbReference type="ARBA" id="ARBA00022679"/>
    </source>
</evidence>
<keyword evidence="9" id="KW-1185">Reference proteome</keyword>
<comment type="catalytic activity">
    <reaction evidence="6">
        <text>beta-D-fructose 6-phosphate + diphosphate = beta-D-fructose 1,6-bisphosphate + phosphate + H(+)</text>
        <dbReference type="Rhea" id="RHEA:13613"/>
        <dbReference type="ChEBI" id="CHEBI:15378"/>
        <dbReference type="ChEBI" id="CHEBI:32966"/>
        <dbReference type="ChEBI" id="CHEBI:33019"/>
        <dbReference type="ChEBI" id="CHEBI:43474"/>
        <dbReference type="ChEBI" id="CHEBI:57634"/>
        <dbReference type="EC" id="2.7.1.90"/>
    </reaction>
</comment>
<dbReference type="EC" id="2.7.1.90" evidence="6"/>
<feature type="domain" description="Phosphofructokinase" evidence="7">
    <location>
        <begin position="5"/>
        <end position="304"/>
    </location>
</feature>
<feature type="binding site" evidence="6">
    <location>
        <begin position="141"/>
        <end position="143"/>
    </location>
    <ligand>
        <name>substrate</name>
    </ligand>
</feature>
<evidence type="ECO:0000256" key="3">
    <source>
        <dbReference type="ARBA" id="ARBA00022723"/>
    </source>
</evidence>
<feature type="active site" description="Proton acceptor" evidence="6">
    <location>
        <position position="143"/>
    </location>
</feature>
<evidence type="ECO:0000256" key="1">
    <source>
        <dbReference type="ARBA" id="ARBA00001946"/>
    </source>
</evidence>
<dbReference type="UniPathway" id="UPA00109">
    <property type="reaction ID" value="UER00182"/>
</dbReference>
<feature type="site" description="Important for catalytic activity and substrate specificity; stabilizes the transition state when the phosphoryl donor is PPi; prevents ATP from binding by mimicking the alpha-phosphate group of ATP" evidence="6">
    <location>
        <position position="114"/>
    </location>
</feature>
<dbReference type="GO" id="GO:0005737">
    <property type="term" value="C:cytoplasm"/>
    <property type="evidence" value="ECO:0007669"/>
    <property type="project" value="UniProtKB-SubCell"/>
</dbReference>
<comment type="caution">
    <text evidence="6">Lacks conserved residue(s) required for the propagation of feature annotation.</text>
</comment>
<reference evidence="8 9" key="1">
    <citation type="journal article" date="2017" name="Genome Announc.">
        <title>Draft Genome Sequence of a Sporulating and Motile Strain of Lachnotalea glycerini Isolated from Water in Quebec City, Canada.</title>
        <authorList>
            <person name="Maheux A.F."/>
            <person name="Boudreau D.K."/>
            <person name="Berube E."/>
            <person name="Boissinot M."/>
            <person name="Raymond F."/>
            <person name="Brodeur S."/>
            <person name="Corbeil J."/>
            <person name="Isabel S."/>
            <person name="Omar R.F."/>
            <person name="Bergeron M.G."/>
        </authorList>
    </citation>
    <scope>NUCLEOTIDE SEQUENCE [LARGE SCALE GENOMIC DNA]</scope>
    <source>
        <strain evidence="8 9">CCRI-19302</strain>
    </source>
</reference>
<dbReference type="PIRSF" id="PIRSF036483">
    <property type="entry name" value="PFK_XF0274"/>
    <property type="match status" value="1"/>
</dbReference>
<dbReference type="GO" id="GO:0047334">
    <property type="term" value="F:diphosphate-fructose-6-phosphate 1-phosphotransferase activity"/>
    <property type="evidence" value="ECO:0007669"/>
    <property type="project" value="UniProtKB-EC"/>
</dbReference>
<evidence type="ECO:0000313" key="8">
    <source>
        <dbReference type="EMBL" id="RDY31590.1"/>
    </source>
</evidence>
<feature type="binding site" evidence="6">
    <location>
        <position position="12"/>
    </location>
    <ligand>
        <name>diphosphate</name>
        <dbReference type="ChEBI" id="CHEBI:33019"/>
    </ligand>
</feature>
<comment type="similarity">
    <text evidence="6">Belongs to the phosphofructokinase type A (PFKA) family. PPi-dependent PFK group II subfamily. Clade 'B2' sub-subfamily.</text>
</comment>
<evidence type="ECO:0000259" key="7">
    <source>
        <dbReference type="Pfam" id="PF00365"/>
    </source>
</evidence>
<dbReference type="EMBL" id="NOKA02000013">
    <property type="protein sequence ID" value="RDY31590.1"/>
    <property type="molecule type" value="Genomic_DNA"/>
</dbReference>
<proteinExistence type="inferred from homology"/>
<dbReference type="InterPro" id="IPR000023">
    <property type="entry name" value="Phosphofructokinase_dom"/>
</dbReference>
<organism evidence="8 9">
    <name type="scientific">Lachnotalea glycerini</name>
    <dbReference type="NCBI Taxonomy" id="1763509"/>
    <lineage>
        <taxon>Bacteria</taxon>
        <taxon>Bacillati</taxon>
        <taxon>Bacillota</taxon>
        <taxon>Clostridia</taxon>
        <taxon>Lachnospirales</taxon>
        <taxon>Lachnospiraceae</taxon>
        <taxon>Lachnotalea</taxon>
    </lineage>
</organism>
<dbReference type="NCBIfam" id="NF010675">
    <property type="entry name" value="PRK14072.1"/>
    <property type="match status" value="1"/>
</dbReference>
<dbReference type="Gene3D" id="3.40.50.460">
    <property type="entry name" value="Phosphofructokinase domain"/>
    <property type="match status" value="1"/>
</dbReference>
<dbReference type="InterPro" id="IPR022953">
    <property type="entry name" value="ATP_PFK"/>
</dbReference>
<evidence type="ECO:0000256" key="5">
    <source>
        <dbReference type="ARBA" id="ARBA00022842"/>
    </source>
</evidence>
<dbReference type="Gene3D" id="3.40.50.450">
    <property type="match status" value="1"/>
</dbReference>
<dbReference type="InterPro" id="IPR011404">
    <property type="entry name" value="PPi-PFK"/>
</dbReference>
<evidence type="ECO:0000256" key="6">
    <source>
        <dbReference type="HAMAP-Rule" id="MF_01978"/>
    </source>
</evidence>
<dbReference type="AlphaFoldDB" id="A0A371JFQ1"/>
<feature type="binding site" evidence="6">
    <location>
        <position position="113"/>
    </location>
    <ligand>
        <name>Mg(2+)</name>
        <dbReference type="ChEBI" id="CHEBI:18420"/>
        <note>catalytic</note>
    </ligand>
</feature>
<dbReference type="PANTHER" id="PTHR45770">
    <property type="entry name" value="ATP-DEPENDENT 6-PHOSPHOFRUCTOKINASE 1"/>
    <property type="match status" value="1"/>
</dbReference>
<keyword evidence="3 6" id="KW-0479">Metal-binding</keyword>
<accession>A0A371JFQ1</accession>
<dbReference type="SUPFAM" id="SSF53784">
    <property type="entry name" value="Phosphofructokinase"/>
    <property type="match status" value="1"/>
</dbReference>
<dbReference type="GO" id="GO:0006002">
    <property type="term" value="P:fructose 6-phosphate metabolic process"/>
    <property type="evidence" value="ECO:0007669"/>
    <property type="project" value="InterPro"/>
</dbReference>
<evidence type="ECO:0000313" key="9">
    <source>
        <dbReference type="Proteomes" id="UP000216411"/>
    </source>
</evidence>
<dbReference type="OrthoDB" id="9802503at2"/>
<dbReference type="Pfam" id="PF00365">
    <property type="entry name" value="PFK"/>
    <property type="match status" value="1"/>
</dbReference>
<keyword evidence="2 6" id="KW-0808">Transferase</keyword>
<sequence length="406" mass="44580">MKKNLIVGQSGGPTAVINSSLYGVISEAFQSSDTIDNIYGMENGIEGFLKGSIIDITHKISNEELEAIKTTPGAYLGSCRYKLPEDLEDEVYSNLFTAFEKLNIGYFLYIGGNDSMDTVSKLARYANSINSTIRIIGIPKTIDNDLVHTDHTPGYGSAAKFVAYSVREIALDASIYDTKSVTIVEIMGRNAGWLTAASVLARKHENDNPVLIYLPETDFNKEAFISQLNQHLEVTNNLVVCVSEGLHDASGNFVCENETCTEVDNFGHKMLNGCGKYLENLVKNHLNIKVRSIELNVTQRCSSALLSLTDLSEAAIAGKTGVKAALNGATGQMVAFKRISDTPYQLTYELVDVNEICNQEKRIPLEWITKQGTDVSNDFISYVQPLIQGNISVSLEDGLPVFAYRK</sequence>
<comment type="function">
    <text evidence="6">Catalyzes the phosphorylation of D-fructose 6-phosphate, the first committing step of glycolysis. Uses inorganic phosphate (PPi) as phosphoryl donor instead of ATP like common ATP-dependent phosphofructokinases (ATP-PFKs), which renders the reaction reversible, and can thus function both in glycolysis and gluconeogenesis. Consistently, PPi-PFK can replace the enzymes of both the forward (ATP-PFK) and reverse (fructose-bisphosphatase (FBPase)) reactions.</text>
</comment>
<dbReference type="Proteomes" id="UP000216411">
    <property type="component" value="Unassembled WGS sequence"/>
</dbReference>
<keyword evidence="4 6" id="KW-0418">Kinase</keyword>
<comment type="cofactor">
    <cofactor evidence="1 6">
        <name>Mg(2+)</name>
        <dbReference type="ChEBI" id="CHEBI:18420"/>
    </cofactor>
</comment>
<name>A0A371JFQ1_9FIRM</name>
<dbReference type="InterPro" id="IPR035966">
    <property type="entry name" value="PKF_sf"/>
</dbReference>
<dbReference type="GO" id="GO:0046872">
    <property type="term" value="F:metal ion binding"/>
    <property type="evidence" value="ECO:0007669"/>
    <property type="project" value="UniProtKB-KW"/>
</dbReference>
<comment type="subcellular location">
    <subcellularLocation>
        <location evidence="6">Cytoplasm</location>
    </subcellularLocation>
</comment>
<feature type="site" description="Important for catalytic activity; stabilizes the transition state when the phosphoryl donor is PPi" evidence="6">
    <location>
        <position position="140"/>
    </location>
</feature>
<feature type="binding site" evidence="6">
    <location>
        <position position="244"/>
    </location>
    <ligand>
        <name>substrate</name>
    </ligand>
</feature>
<protein>
    <recommendedName>
        <fullName evidence="6">Pyrophosphate--fructose 6-phosphate 1-phosphotransferase</fullName>
        <ecNumber evidence="6">2.7.1.90</ecNumber>
    </recommendedName>
    <alternativeName>
        <fullName evidence="6">6-phosphofructokinase, pyrophosphate dependent</fullName>
    </alternativeName>
    <alternativeName>
        <fullName evidence="6">PPi-dependent phosphofructokinase</fullName>
        <shortName evidence="6">PPi-PFK</shortName>
    </alternativeName>
    <alternativeName>
        <fullName evidence="6">Pyrophosphate-dependent 6-phosphofructose-1-kinase</fullName>
    </alternativeName>
</protein>
<dbReference type="GO" id="GO:0003872">
    <property type="term" value="F:6-phosphofructokinase activity"/>
    <property type="evidence" value="ECO:0007669"/>
    <property type="project" value="UniProtKB-UniRule"/>
</dbReference>
<dbReference type="PRINTS" id="PR00476">
    <property type="entry name" value="PHFRCTKINASE"/>
</dbReference>
<keyword evidence="5 6" id="KW-0460">Magnesium</keyword>
<comment type="activity regulation">
    <text evidence="6">Non-allosteric.</text>
</comment>
<comment type="pathway">
    <text evidence="6">Carbohydrate degradation; glycolysis; D-glyceraldehyde 3-phosphate and glycerone phosphate from D-glucose: step 3/4.</text>
</comment>
<comment type="caution">
    <text evidence="8">The sequence shown here is derived from an EMBL/GenBank/DDBJ whole genome shotgun (WGS) entry which is preliminary data.</text>
</comment>
<gene>
    <name evidence="6" type="primary">pfp</name>
    <name evidence="8" type="ORF">CG710_009000</name>
</gene>
<feature type="binding site" evidence="6">
    <location>
        <begin position="187"/>
        <end position="189"/>
    </location>
    <ligand>
        <name>substrate</name>
    </ligand>
</feature>
<comment type="subunit">
    <text evidence="6">Homodimer.</text>
</comment>
<keyword evidence="6" id="KW-0324">Glycolysis</keyword>
<dbReference type="RefSeq" id="WP_094377079.1">
    <property type="nucleotide sequence ID" value="NZ_NOKA02000013.1"/>
</dbReference>
<evidence type="ECO:0000256" key="4">
    <source>
        <dbReference type="ARBA" id="ARBA00022777"/>
    </source>
</evidence>
<keyword evidence="6" id="KW-0963">Cytoplasm</keyword>
<dbReference type="InterPro" id="IPR050929">
    <property type="entry name" value="PFKA"/>
</dbReference>